<reference evidence="4" key="1">
    <citation type="journal article" date="2019" name="Genome Announc.">
        <title>Draft Genome Sequence of Pseudoalteromonas piscicida Strain 36Y ROTHPW, an Hypersaline Seawater Isolate from the South Coast of Sonora, Mexico.</title>
        <authorList>
            <person name="Sanchez-Diaz R."/>
            <person name="Molina-Garza Z.J."/>
            <person name="Cruz-Suarez L.E."/>
            <person name="Selvin J."/>
            <person name="Kiran G.S."/>
            <person name="Ibarra-Gamez J.C."/>
            <person name="Gomez-Gil B."/>
            <person name="Galaviz-Silva L."/>
        </authorList>
    </citation>
    <scope>NUCLEOTIDE SEQUENCE [LARGE SCALE GENOMIC DNA]</scope>
    <source>
        <strain evidence="4">36Y_RITHPW</strain>
    </source>
</reference>
<dbReference type="EMBL" id="NKHF01000072">
    <property type="protein sequence ID" value="PCK30794.1"/>
    <property type="molecule type" value="Genomic_DNA"/>
</dbReference>
<dbReference type="PANTHER" id="PTHR34406">
    <property type="entry name" value="PROTEIN YCEI"/>
    <property type="match status" value="1"/>
</dbReference>
<dbReference type="AlphaFoldDB" id="A0A2A5JMV2"/>
<dbReference type="OrthoDB" id="9793816at2"/>
<evidence type="ECO:0000313" key="4">
    <source>
        <dbReference type="Proteomes" id="UP000228621"/>
    </source>
</evidence>
<protein>
    <recommendedName>
        <fullName evidence="2">Lipid/polyisoprenoid-binding YceI-like domain-containing protein</fullName>
    </recommendedName>
</protein>
<dbReference type="Gene3D" id="2.40.128.110">
    <property type="entry name" value="Lipid/polyisoprenoid-binding, YceI-like"/>
    <property type="match status" value="1"/>
</dbReference>
<keyword evidence="4" id="KW-1185">Reference proteome</keyword>
<dbReference type="PIRSF" id="PIRSF029811">
    <property type="entry name" value="UCP029811"/>
    <property type="match status" value="1"/>
</dbReference>
<dbReference type="Pfam" id="PF04264">
    <property type="entry name" value="YceI"/>
    <property type="match status" value="1"/>
</dbReference>
<feature type="signal peptide" evidence="1">
    <location>
        <begin position="1"/>
        <end position="18"/>
    </location>
</feature>
<dbReference type="Proteomes" id="UP000228621">
    <property type="component" value="Unassembled WGS sequence"/>
</dbReference>
<dbReference type="PANTHER" id="PTHR34406:SF1">
    <property type="entry name" value="PROTEIN YCEI"/>
    <property type="match status" value="1"/>
</dbReference>
<feature type="chain" id="PRO_5012992228" description="Lipid/polyisoprenoid-binding YceI-like domain-containing protein" evidence="1">
    <location>
        <begin position="19"/>
        <end position="189"/>
    </location>
</feature>
<evidence type="ECO:0000256" key="1">
    <source>
        <dbReference type="SAM" id="SignalP"/>
    </source>
</evidence>
<feature type="domain" description="Lipid/polyisoprenoid-binding YceI-like" evidence="2">
    <location>
        <begin position="19"/>
        <end position="186"/>
    </location>
</feature>
<dbReference type="SMART" id="SM00867">
    <property type="entry name" value="YceI"/>
    <property type="match status" value="1"/>
</dbReference>
<dbReference type="SUPFAM" id="SSF101874">
    <property type="entry name" value="YceI-like"/>
    <property type="match status" value="1"/>
</dbReference>
<dbReference type="InterPro" id="IPR007372">
    <property type="entry name" value="Lipid/polyisoprenoid-bd_YceI"/>
</dbReference>
<proteinExistence type="predicted"/>
<comment type="caution">
    <text evidence="3">The sequence shown here is derived from an EMBL/GenBank/DDBJ whole genome shotgun (WGS) entry which is preliminary data.</text>
</comment>
<keyword evidence="1" id="KW-0732">Signal</keyword>
<accession>A0A2A5JMV2</accession>
<name>A0A2A5JMV2_PSEO7</name>
<evidence type="ECO:0000259" key="2">
    <source>
        <dbReference type="SMART" id="SM00867"/>
    </source>
</evidence>
<dbReference type="RefSeq" id="WP_099642955.1">
    <property type="nucleotide sequence ID" value="NZ_NKHF01000072.1"/>
</dbReference>
<dbReference type="InterPro" id="IPR027016">
    <property type="entry name" value="UCP029811"/>
</dbReference>
<dbReference type="InterPro" id="IPR036761">
    <property type="entry name" value="TTHA0802/YceI-like_sf"/>
</dbReference>
<evidence type="ECO:0000313" key="3">
    <source>
        <dbReference type="EMBL" id="PCK30794.1"/>
    </source>
</evidence>
<gene>
    <name evidence="3" type="ORF">CEX98_15505</name>
</gene>
<sequence length="189" mass="20589">MLKYLLLGSALISSQAFAAWQFNQQQSDVSFVSVKQSSVAEVHHFKAIDGALSGQGELEINIDLASVETMIPIRNERMKKMLFHVAQHPQAKINADVSEILAKLKPGTQKIYDVTATLTLHGQIQKINLDLLVTKSATGLVVTPISAFILDAKQFGLDTGIEALREIAGLKSIATSVPVSFNLVFDEQN</sequence>
<organism evidence="3 4">
    <name type="scientific">Pseudoalteromonas piscicida</name>
    <dbReference type="NCBI Taxonomy" id="43662"/>
    <lineage>
        <taxon>Bacteria</taxon>
        <taxon>Pseudomonadati</taxon>
        <taxon>Pseudomonadota</taxon>
        <taxon>Gammaproteobacteria</taxon>
        <taxon>Alteromonadales</taxon>
        <taxon>Pseudoalteromonadaceae</taxon>
        <taxon>Pseudoalteromonas</taxon>
    </lineage>
</organism>